<dbReference type="GO" id="GO:0003677">
    <property type="term" value="F:DNA binding"/>
    <property type="evidence" value="ECO:0007669"/>
    <property type="project" value="InterPro"/>
</dbReference>
<dbReference type="GO" id="GO:0006313">
    <property type="term" value="P:DNA transposition"/>
    <property type="evidence" value="ECO:0007669"/>
    <property type="project" value="InterPro"/>
</dbReference>
<dbReference type="Gene3D" id="3.30.70.1290">
    <property type="entry name" value="Transposase IS200-like"/>
    <property type="match status" value="1"/>
</dbReference>
<dbReference type="PANTHER" id="PTHR34322:SF2">
    <property type="entry name" value="TRANSPOSASE IS200-LIKE DOMAIN-CONTAINING PROTEIN"/>
    <property type="match status" value="1"/>
</dbReference>
<organism evidence="2 3">
    <name type="scientific">Candidatus Woykebacteria bacterium RIFCSPHIGHO2_02_FULL_43_16b</name>
    <dbReference type="NCBI Taxonomy" id="1802601"/>
    <lineage>
        <taxon>Bacteria</taxon>
        <taxon>Candidatus Woykeibacteriota</taxon>
    </lineage>
</organism>
<dbReference type="SMART" id="SM01321">
    <property type="entry name" value="Y1_Tnp"/>
    <property type="match status" value="1"/>
</dbReference>
<evidence type="ECO:0000313" key="3">
    <source>
        <dbReference type="Proteomes" id="UP000177821"/>
    </source>
</evidence>
<evidence type="ECO:0000313" key="2">
    <source>
        <dbReference type="EMBL" id="OGY28451.1"/>
    </source>
</evidence>
<reference evidence="2 3" key="1">
    <citation type="journal article" date="2016" name="Nat. Commun.">
        <title>Thousands of microbial genomes shed light on interconnected biogeochemical processes in an aquifer system.</title>
        <authorList>
            <person name="Anantharaman K."/>
            <person name="Brown C.T."/>
            <person name="Hug L.A."/>
            <person name="Sharon I."/>
            <person name="Castelle C.J."/>
            <person name="Probst A.J."/>
            <person name="Thomas B.C."/>
            <person name="Singh A."/>
            <person name="Wilkins M.J."/>
            <person name="Karaoz U."/>
            <person name="Brodie E.L."/>
            <person name="Williams K.H."/>
            <person name="Hubbard S.S."/>
            <person name="Banfield J.F."/>
        </authorList>
    </citation>
    <scope>NUCLEOTIDE SEQUENCE [LARGE SCALE GENOMIC DNA]</scope>
</reference>
<sequence length="212" mass="25371">MPYRKEALENDYFYHIFNRGVEKRDIYLENKDYIRFINLIKYYRILGPKIRFSLFNPQTHLIGDSTIVEVVAYCLMPNHFHFILKQSREKGISRFISDVCNSYTRYFNLRYDRVGPLFQGNFKAILIDSEEYLLHLSRYIHLNPHNAYMVSDPKLYQWSSLSEYIGVSNESFCRKEEVLSSFSPTNTYLSFINDYRNYAMSLKSINHLLLED</sequence>
<dbReference type="Proteomes" id="UP000177821">
    <property type="component" value="Unassembled WGS sequence"/>
</dbReference>
<dbReference type="InterPro" id="IPR036515">
    <property type="entry name" value="Transposase_17_sf"/>
</dbReference>
<dbReference type="EMBL" id="MHCX01000051">
    <property type="protein sequence ID" value="OGY28451.1"/>
    <property type="molecule type" value="Genomic_DNA"/>
</dbReference>
<proteinExistence type="predicted"/>
<protein>
    <recommendedName>
        <fullName evidence="1">Transposase IS200-like domain-containing protein</fullName>
    </recommendedName>
</protein>
<gene>
    <name evidence="2" type="ORF">A3J50_01625</name>
</gene>
<dbReference type="PANTHER" id="PTHR34322">
    <property type="entry name" value="TRANSPOSASE, Y1_TNP DOMAIN-CONTAINING"/>
    <property type="match status" value="1"/>
</dbReference>
<dbReference type="AlphaFoldDB" id="A0A1G1WLH5"/>
<evidence type="ECO:0000259" key="1">
    <source>
        <dbReference type="SMART" id="SM01321"/>
    </source>
</evidence>
<dbReference type="InterPro" id="IPR002686">
    <property type="entry name" value="Transposase_17"/>
</dbReference>
<comment type="caution">
    <text evidence="2">The sequence shown here is derived from an EMBL/GenBank/DDBJ whole genome shotgun (WGS) entry which is preliminary data.</text>
</comment>
<dbReference type="SUPFAM" id="SSF143422">
    <property type="entry name" value="Transposase IS200-like"/>
    <property type="match status" value="1"/>
</dbReference>
<feature type="domain" description="Transposase IS200-like" evidence="1">
    <location>
        <begin position="9"/>
        <end position="143"/>
    </location>
</feature>
<dbReference type="GO" id="GO:0004803">
    <property type="term" value="F:transposase activity"/>
    <property type="evidence" value="ECO:0007669"/>
    <property type="project" value="InterPro"/>
</dbReference>
<accession>A0A1G1WLH5</accession>
<dbReference type="Pfam" id="PF01797">
    <property type="entry name" value="Y1_Tnp"/>
    <property type="match status" value="1"/>
</dbReference>
<name>A0A1G1WLH5_9BACT</name>